<protein>
    <recommendedName>
        <fullName evidence="4">Lipoprotein</fullName>
    </recommendedName>
</protein>
<accession>A0ABS8PAI7</accession>
<dbReference type="EMBL" id="JAJNDB010000003">
    <property type="protein sequence ID" value="MCD2195270.1"/>
    <property type="molecule type" value="Genomic_DNA"/>
</dbReference>
<proteinExistence type="predicted"/>
<evidence type="ECO:0008006" key="4">
    <source>
        <dbReference type="Google" id="ProtNLM"/>
    </source>
</evidence>
<dbReference type="RefSeq" id="WP_230736143.1">
    <property type="nucleotide sequence ID" value="NZ_JAJNDB010000003.1"/>
</dbReference>
<sequence>MSIAARMAAGVTVVLLALGSVACGGDPAPVPMMPGPMMTPSSEPPAGDAGDGYGGMMAGSRTATTDVRHTGPVAGEALDAGAIAALQGAVDQGAQPWRLDPEMTAVAFVRGRFGWMMPRPQRVGPDTVMVDDGAGGAVGLHLEQLGRTGPDGVWTVAGGAWLR</sequence>
<reference evidence="2 3" key="1">
    <citation type="submission" date="2021-11" db="EMBL/GenBank/DDBJ databases">
        <title>Draft genome sequence of Actinomycetospora sp. SF1 isolated from the rhizosphere soil.</title>
        <authorList>
            <person name="Duangmal K."/>
            <person name="Chantavorakit T."/>
        </authorList>
    </citation>
    <scope>NUCLEOTIDE SEQUENCE [LARGE SCALE GENOMIC DNA]</scope>
    <source>
        <strain evidence="2 3">TBRC 5722</strain>
    </source>
</reference>
<keyword evidence="1" id="KW-0732">Signal</keyword>
<dbReference type="PROSITE" id="PS51257">
    <property type="entry name" value="PROKAR_LIPOPROTEIN"/>
    <property type="match status" value="1"/>
</dbReference>
<evidence type="ECO:0000313" key="3">
    <source>
        <dbReference type="Proteomes" id="UP001199469"/>
    </source>
</evidence>
<dbReference type="Proteomes" id="UP001199469">
    <property type="component" value="Unassembled WGS sequence"/>
</dbReference>
<feature type="signal peptide" evidence="1">
    <location>
        <begin position="1"/>
        <end position="22"/>
    </location>
</feature>
<keyword evidence="3" id="KW-1185">Reference proteome</keyword>
<organism evidence="2 3">
    <name type="scientific">Actinomycetospora endophytica</name>
    <dbReference type="NCBI Taxonomy" id="2291215"/>
    <lineage>
        <taxon>Bacteria</taxon>
        <taxon>Bacillati</taxon>
        <taxon>Actinomycetota</taxon>
        <taxon>Actinomycetes</taxon>
        <taxon>Pseudonocardiales</taxon>
        <taxon>Pseudonocardiaceae</taxon>
        <taxon>Actinomycetospora</taxon>
    </lineage>
</organism>
<gene>
    <name evidence="2" type="ORF">LQ327_18025</name>
</gene>
<name>A0ABS8PAI7_9PSEU</name>
<feature type="chain" id="PRO_5046701534" description="Lipoprotein" evidence="1">
    <location>
        <begin position="23"/>
        <end position="163"/>
    </location>
</feature>
<evidence type="ECO:0000313" key="2">
    <source>
        <dbReference type="EMBL" id="MCD2195270.1"/>
    </source>
</evidence>
<evidence type="ECO:0000256" key="1">
    <source>
        <dbReference type="SAM" id="SignalP"/>
    </source>
</evidence>
<comment type="caution">
    <text evidence="2">The sequence shown here is derived from an EMBL/GenBank/DDBJ whole genome shotgun (WGS) entry which is preliminary data.</text>
</comment>